<reference evidence="3 4" key="1">
    <citation type="submission" date="2020-03" db="EMBL/GenBank/DDBJ databases">
        <title>Whole genome shotgun sequence of Phytohabitans flavus NBRC 107702.</title>
        <authorList>
            <person name="Komaki H."/>
            <person name="Tamura T."/>
        </authorList>
    </citation>
    <scope>NUCLEOTIDE SEQUENCE [LARGE SCALE GENOMIC DNA]</scope>
    <source>
        <strain evidence="3 4">NBRC 107702</strain>
    </source>
</reference>
<evidence type="ECO:0000313" key="4">
    <source>
        <dbReference type="Proteomes" id="UP000502508"/>
    </source>
</evidence>
<dbReference type="EMBL" id="AP022870">
    <property type="protein sequence ID" value="BCB79619.1"/>
    <property type="molecule type" value="Genomic_DNA"/>
</dbReference>
<gene>
    <name evidence="3" type="ORF">Pflav_060290</name>
</gene>
<dbReference type="KEGG" id="pfla:Pflav_060290"/>
<name>A0A6F8Y0Q5_9ACTN</name>
<evidence type="ECO:0000256" key="1">
    <source>
        <dbReference type="SAM" id="MobiDB-lite"/>
    </source>
</evidence>
<keyword evidence="2" id="KW-0472">Membrane</keyword>
<feature type="region of interest" description="Disordered" evidence="1">
    <location>
        <begin position="1"/>
        <end position="25"/>
    </location>
</feature>
<accession>A0A6F8Y0Q5</accession>
<keyword evidence="2" id="KW-1133">Transmembrane helix</keyword>
<keyword evidence="2" id="KW-0812">Transmembrane</keyword>
<dbReference type="AlphaFoldDB" id="A0A6F8Y0Q5"/>
<evidence type="ECO:0000313" key="3">
    <source>
        <dbReference type="EMBL" id="BCB79619.1"/>
    </source>
</evidence>
<protein>
    <submittedName>
        <fullName evidence="3">Uncharacterized protein</fullName>
    </submittedName>
</protein>
<sequence>MHPSEYRGADMYPNPVRTGRPRPGGPRGKVWPQLLAFLVVSALAIGGVVVGYRYIKEDAARAPEPIAPVLAPSEAECVQIRDLFAAWLDSDPPITIELTGRLSVETIGAVLAGGQQFTAGMDTLPAELAPNLRDAVQRYNEAVEALSKELSDGPANTSHVETVSSLATLIHAQYTSFSRKHCG</sequence>
<dbReference type="Proteomes" id="UP000502508">
    <property type="component" value="Chromosome"/>
</dbReference>
<organism evidence="3 4">
    <name type="scientific">Phytohabitans flavus</name>
    <dbReference type="NCBI Taxonomy" id="1076124"/>
    <lineage>
        <taxon>Bacteria</taxon>
        <taxon>Bacillati</taxon>
        <taxon>Actinomycetota</taxon>
        <taxon>Actinomycetes</taxon>
        <taxon>Micromonosporales</taxon>
        <taxon>Micromonosporaceae</taxon>
    </lineage>
</organism>
<proteinExistence type="predicted"/>
<feature type="transmembrane region" description="Helical" evidence="2">
    <location>
        <begin position="30"/>
        <end position="52"/>
    </location>
</feature>
<reference evidence="3 4" key="2">
    <citation type="submission" date="2020-03" db="EMBL/GenBank/DDBJ databases">
        <authorList>
            <person name="Ichikawa N."/>
            <person name="Kimura A."/>
            <person name="Kitahashi Y."/>
            <person name="Uohara A."/>
        </authorList>
    </citation>
    <scope>NUCLEOTIDE SEQUENCE [LARGE SCALE GENOMIC DNA]</scope>
    <source>
        <strain evidence="3 4">NBRC 107702</strain>
    </source>
</reference>
<evidence type="ECO:0000256" key="2">
    <source>
        <dbReference type="SAM" id="Phobius"/>
    </source>
</evidence>
<keyword evidence="4" id="KW-1185">Reference proteome</keyword>